<keyword evidence="1" id="KW-0472">Membrane</keyword>
<evidence type="ECO:0000259" key="2">
    <source>
        <dbReference type="Pfam" id="PF20349"/>
    </source>
</evidence>
<feature type="domain" description="DUF6644" evidence="2">
    <location>
        <begin position="22"/>
        <end position="160"/>
    </location>
</feature>
<keyword evidence="1" id="KW-0812">Transmembrane</keyword>
<evidence type="ECO:0000313" key="4">
    <source>
        <dbReference type="Proteomes" id="UP000445000"/>
    </source>
</evidence>
<feature type="transmembrane region" description="Helical" evidence="1">
    <location>
        <begin position="97"/>
        <end position="116"/>
    </location>
</feature>
<feature type="transmembrane region" description="Helical" evidence="1">
    <location>
        <begin position="31"/>
        <end position="51"/>
    </location>
</feature>
<dbReference type="Proteomes" id="UP000445000">
    <property type="component" value="Unassembled WGS sequence"/>
</dbReference>
<dbReference type="InterPro" id="IPR046586">
    <property type="entry name" value="DUF6644"/>
</dbReference>
<sequence length="161" mass="17679">MLEDTLMMIENTRLATAIREEGVLFPWIESIHVLALVLVVGFILIVDLRLIGLASKKRGVAQLASNALPMTWGAFIVAVISGALLFISNAVSYWDNVFFQIKLVLILLAGVNMFAFHHLIAHDMSEWQTPDTTPALAKAAGGMSMLLWIGVVICGRWIGFV</sequence>
<reference evidence="4" key="1">
    <citation type="submission" date="2020-01" db="EMBL/GenBank/DDBJ databases">
        <title>'Steroidobacter agaridevorans' sp. nov., agar-degrading bacteria isolated from rhizosphere soils.</title>
        <authorList>
            <person name="Ikenaga M."/>
            <person name="Kataoka M."/>
            <person name="Murouchi A."/>
            <person name="Katsuragi S."/>
            <person name="Sakai M."/>
        </authorList>
    </citation>
    <scope>NUCLEOTIDE SEQUENCE [LARGE SCALE GENOMIC DNA]</scope>
    <source>
        <strain evidence="4">YU21-B</strain>
    </source>
</reference>
<dbReference type="Pfam" id="PF20349">
    <property type="entry name" value="DUF6644"/>
    <property type="match status" value="1"/>
</dbReference>
<protein>
    <recommendedName>
        <fullName evidence="2">DUF6644 domain-containing protein</fullName>
    </recommendedName>
</protein>
<dbReference type="EMBL" id="BLJN01000004">
    <property type="protein sequence ID" value="GFE82307.1"/>
    <property type="molecule type" value="Genomic_DNA"/>
</dbReference>
<keyword evidence="1" id="KW-1133">Transmembrane helix</keyword>
<dbReference type="RefSeq" id="WP_161813962.1">
    <property type="nucleotide sequence ID" value="NZ_BLJN01000004.1"/>
</dbReference>
<comment type="caution">
    <text evidence="3">The sequence shown here is derived from an EMBL/GenBank/DDBJ whole genome shotgun (WGS) entry which is preliminary data.</text>
</comment>
<gene>
    <name evidence="3" type="ORF">GCM10011487_43070</name>
</gene>
<evidence type="ECO:0000256" key="1">
    <source>
        <dbReference type="SAM" id="Phobius"/>
    </source>
</evidence>
<feature type="transmembrane region" description="Helical" evidence="1">
    <location>
        <begin position="72"/>
        <end position="91"/>
    </location>
</feature>
<dbReference type="AlphaFoldDB" id="A0A829YG54"/>
<evidence type="ECO:0000313" key="3">
    <source>
        <dbReference type="EMBL" id="GFE82307.1"/>
    </source>
</evidence>
<organism evidence="3 4">
    <name type="scientific">Steroidobacter agaridevorans</name>
    <dbReference type="NCBI Taxonomy" id="2695856"/>
    <lineage>
        <taxon>Bacteria</taxon>
        <taxon>Pseudomonadati</taxon>
        <taxon>Pseudomonadota</taxon>
        <taxon>Gammaproteobacteria</taxon>
        <taxon>Steroidobacterales</taxon>
        <taxon>Steroidobacteraceae</taxon>
        <taxon>Steroidobacter</taxon>
    </lineage>
</organism>
<name>A0A829YG54_9GAMM</name>
<accession>A0A829YG54</accession>
<keyword evidence="4" id="KW-1185">Reference proteome</keyword>
<proteinExistence type="predicted"/>
<feature type="transmembrane region" description="Helical" evidence="1">
    <location>
        <begin position="136"/>
        <end position="158"/>
    </location>
</feature>